<organism evidence="9 10">
    <name type="scientific">Knoellia subterranea KCTC 19937</name>
    <dbReference type="NCBI Taxonomy" id="1385521"/>
    <lineage>
        <taxon>Bacteria</taxon>
        <taxon>Bacillati</taxon>
        <taxon>Actinomycetota</taxon>
        <taxon>Actinomycetes</taxon>
        <taxon>Micrococcales</taxon>
        <taxon>Intrasporangiaceae</taxon>
        <taxon>Knoellia</taxon>
    </lineage>
</organism>
<dbReference type="EMBL" id="AVPK01000002">
    <property type="protein sequence ID" value="KGN38759.1"/>
    <property type="molecule type" value="Genomic_DNA"/>
</dbReference>
<proteinExistence type="inferred from homology"/>
<reference evidence="9 10" key="1">
    <citation type="submission" date="2013-08" db="EMBL/GenBank/DDBJ databases">
        <title>The genome sequence of Knoellia subterranea.</title>
        <authorList>
            <person name="Zhu W."/>
            <person name="Wang G."/>
        </authorList>
    </citation>
    <scope>NUCLEOTIDE SEQUENCE [LARGE SCALE GENOMIC DNA]</scope>
    <source>
        <strain evidence="9 10">KCTC 19937</strain>
    </source>
</reference>
<sequence length="488" mass="50680">MPTNLRGALAPMTVTLVAAGVALAPATQAESTAAARSATSTATATAAASPDISLANTQAHLNQLQSIATANGGNRYTGRAGYTASIAYVKGKLDDAGFTTTVQTFSTSAGQSSNLIAEWPVGHANNVVMLGGHLDSVSNGAGINDNGSGSAGVLESALAYAASGQTAKNRLRVAFWGAEELGLLGSKHYMSSLSTTEKNRIKVYLNFDMIGSPNPGYFVYDDNPAGNGARDELTAWYTAKGIPWEYIDVQGRSDHAAFRSYGIPTAGIFSGAETLKSSSQAQKWGGTAGRAFDPCYHSSCDTTSNINATALDRGADLIGHMLWLYAAKDYGTTPQPTGNLLQNPGFESGAVSWTGTSGPITNNSGRPARTGAWKAWLGGNGSTSTETVQQSVAIPSTATAATLSFWLRTDTAESGSTAYDTVKVQIVDGSSTTTLATYSNVGTNATYTQKSFNITAYKGRTVVVKFLMNEDSSLQTSFVVDDAAVATS</sequence>
<gene>
    <name evidence="9" type="ORF">N803_08510</name>
</gene>
<protein>
    <submittedName>
        <fullName evidence="9">Hydrolase</fullName>
    </submittedName>
</protein>
<keyword evidence="5 9" id="KW-0378">Hydrolase</keyword>
<dbReference type="SUPFAM" id="SSF53187">
    <property type="entry name" value="Zn-dependent exopeptidases"/>
    <property type="match status" value="1"/>
</dbReference>
<dbReference type="OrthoDB" id="345880at2"/>
<dbReference type="Gene3D" id="3.40.630.10">
    <property type="entry name" value="Zn peptidases"/>
    <property type="match status" value="1"/>
</dbReference>
<feature type="chain" id="PRO_5038529325" evidence="7">
    <location>
        <begin position="30"/>
        <end position="488"/>
    </location>
</feature>
<comment type="caution">
    <text evidence="9">The sequence shown here is derived from an EMBL/GenBank/DDBJ whole genome shotgun (WGS) entry which is preliminary data.</text>
</comment>
<accession>A0A0A0JPR5</accession>
<dbReference type="GO" id="GO:0046872">
    <property type="term" value="F:metal ion binding"/>
    <property type="evidence" value="ECO:0007669"/>
    <property type="project" value="UniProtKB-KW"/>
</dbReference>
<keyword evidence="10" id="KW-1185">Reference proteome</keyword>
<dbReference type="Gene3D" id="2.60.120.260">
    <property type="entry name" value="Galactose-binding domain-like"/>
    <property type="match status" value="1"/>
</dbReference>
<keyword evidence="3" id="KW-0479">Metal-binding</keyword>
<dbReference type="GO" id="GO:0008235">
    <property type="term" value="F:metalloexopeptidase activity"/>
    <property type="evidence" value="ECO:0007669"/>
    <property type="project" value="InterPro"/>
</dbReference>
<evidence type="ECO:0000256" key="3">
    <source>
        <dbReference type="ARBA" id="ARBA00022723"/>
    </source>
</evidence>
<dbReference type="InterPro" id="IPR041756">
    <property type="entry name" value="M28_SGAP-like"/>
</dbReference>
<dbReference type="PANTHER" id="PTHR12147">
    <property type="entry name" value="METALLOPEPTIDASE M28 FAMILY MEMBER"/>
    <property type="match status" value="1"/>
</dbReference>
<evidence type="ECO:0000313" key="10">
    <source>
        <dbReference type="Proteomes" id="UP000030011"/>
    </source>
</evidence>
<evidence type="ECO:0000256" key="4">
    <source>
        <dbReference type="ARBA" id="ARBA00022729"/>
    </source>
</evidence>
<dbReference type="Proteomes" id="UP000030011">
    <property type="component" value="Unassembled WGS sequence"/>
</dbReference>
<evidence type="ECO:0000256" key="6">
    <source>
        <dbReference type="ARBA" id="ARBA00022833"/>
    </source>
</evidence>
<comment type="similarity">
    <text evidence="1">Belongs to the peptidase M28 family. M28A subfamily.</text>
</comment>
<dbReference type="RefSeq" id="WP_035903155.1">
    <property type="nucleotide sequence ID" value="NZ_AVPK01000002.1"/>
</dbReference>
<evidence type="ECO:0000256" key="1">
    <source>
        <dbReference type="ARBA" id="ARBA00005957"/>
    </source>
</evidence>
<dbReference type="InterPro" id="IPR007484">
    <property type="entry name" value="Peptidase_M28"/>
</dbReference>
<dbReference type="PANTHER" id="PTHR12147:SF26">
    <property type="entry name" value="PEPTIDASE M28 DOMAIN-CONTAINING PROTEIN"/>
    <property type="match status" value="1"/>
</dbReference>
<evidence type="ECO:0000256" key="2">
    <source>
        <dbReference type="ARBA" id="ARBA00022670"/>
    </source>
</evidence>
<dbReference type="GO" id="GO:0004177">
    <property type="term" value="F:aminopeptidase activity"/>
    <property type="evidence" value="ECO:0007669"/>
    <property type="project" value="InterPro"/>
</dbReference>
<dbReference type="InterPro" id="IPR045175">
    <property type="entry name" value="M28_fam"/>
</dbReference>
<dbReference type="AlphaFoldDB" id="A0A0A0JPR5"/>
<keyword evidence="2" id="KW-0645">Protease</keyword>
<dbReference type="CDD" id="cd03876">
    <property type="entry name" value="M28_SGAP_like"/>
    <property type="match status" value="1"/>
</dbReference>
<feature type="domain" description="Peptidase M28" evidence="8">
    <location>
        <begin position="114"/>
        <end position="319"/>
    </location>
</feature>
<evidence type="ECO:0000256" key="5">
    <source>
        <dbReference type="ARBA" id="ARBA00022801"/>
    </source>
</evidence>
<dbReference type="Pfam" id="PF04389">
    <property type="entry name" value="Peptidase_M28"/>
    <property type="match status" value="1"/>
</dbReference>
<dbReference type="GO" id="GO:0006508">
    <property type="term" value="P:proteolysis"/>
    <property type="evidence" value="ECO:0007669"/>
    <property type="project" value="UniProtKB-KW"/>
</dbReference>
<evidence type="ECO:0000313" key="9">
    <source>
        <dbReference type="EMBL" id="KGN38759.1"/>
    </source>
</evidence>
<evidence type="ECO:0000259" key="8">
    <source>
        <dbReference type="Pfam" id="PF04389"/>
    </source>
</evidence>
<dbReference type="eggNOG" id="COG2234">
    <property type="taxonomic scope" value="Bacteria"/>
</dbReference>
<keyword evidence="4 7" id="KW-0732">Signal</keyword>
<feature type="signal peptide" evidence="7">
    <location>
        <begin position="1"/>
        <end position="29"/>
    </location>
</feature>
<dbReference type="STRING" id="1385521.N803_08510"/>
<dbReference type="FunFam" id="3.40.630.10:FF:000066">
    <property type="entry name" value="M28 family peptidase"/>
    <property type="match status" value="1"/>
</dbReference>
<name>A0A0A0JPR5_9MICO</name>
<keyword evidence="6" id="KW-0862">Zinc</keyword>
<evidence type="ECO:0000256" key="7">
    <source>
        <dbReference type="SAM" id="SignalP"/>
    </source>
</evidence>